<dbReference type="Pfam" id="PF08241">
    <property type="entry name" value="Methyltransf_11"/>
    <property type="match status" value="1"/>
</dbReference>
<dbReference type="SUPFAM" id="SSF53335">
    <property type="entry name" value="S-adenosyl-L-methionine-dependent methyltransferases"/>
    <property type="match status" value="1"/>
</dbReference>
<name>A0A327ZXW5_9STAP</name>
<reference evidence="2 3" key="1">
    <citation type="journal article" date="2018" name="Front. Microbiol.">
        <title>Description and Comparative Genomics of Macrococcus caseolyticus subsp. hominis subsp. nov., Macrococcus goetzii sp. nov., Macrococcus epidermidis sp. nov., and Macrococcus bohemicus sp. nov., Novel Macrococci From Human Clinical Material With Virulence Potential and Suspected Uptake of Foreign DNA by Natural Transformation.</title>
        <authorList>
            <person name="Maslanova I."/>
            <person name="Wertheimer Z."/>
            <person name="Sedlacek I."/>
            <person name="Svec P."/>
            <person name="Indrakova A."/>
            <person name="Kovarovic V."/>
            <person name="Schumann P."/>
            <person name="Sproer C."/>
            <person name="Kralova S."/>
            <person name="Sedo O."/>
            <person name="Kristofova L."/>
            <person name="Vrbovska V."/>
            <person name="Fuzik T."/>
            <person name="Petras P."/>
            <person name="Zdrahal Z."/>
            <person name="Ruzickova V."/>
            <person name="Doskar J."/>
            <person name="Pantucek R."/>
        </authorList>
    </citation>
    <scope>NUCLEOTIDE SEQUENCE [LARGE SCALE GENOMIC DNA]</scope>
    <source>
        <strain evidence="2 3">01/688</strain>
    </source>
</reference>
<dbReference type="PANTHER" id="PTHR43591">
    <property type="entry name" value="METHYLTRANSFERASE"/>
    <property type="match status" value="1"/>
</dbReference>
<evidence type="ECO:0000313" key="3">
    <source>
        <dbReference type="Proteomes" id="UP000249808"/>
    </source>
</evidence>
<dbReference type="Proteomes" id="UP000249808">
    <property type="component" value="Unassembled WGS sequence"/>
</dbReference>
<dbReference type="RefSeq" id="WP_111715418.1">
    <property type="nucleotide sequence ID" value="NZ_JBHSSR010000001.1"/>
</dbReference>
<dbReference type="InterPro" id="IPR029063">
    <property type="entry name" value="SAM-dependent_MTases_sf"/>
</dbReference>
<proteinExistence type="predicted"/>
<comment type="caution">
    <text evidence="2">The sequence shown here is derived from an EMBL/GenBank/DDBJ whole genome shotgun (WGS) entry which is preliminary data.</text>
</comment>
<dbReference type="InterPro" id="IPR013216">
    <property type="entry name" value="Methyltransf_11"/>
</dbReference>
<feature type="domain" description="Methyltransferase type 11" evidence="1">
    <location>
        <begin position="14"/>
        <end position="106"/>
    </location>
</feature>
<accession>A0A327ZXW5</accession>
<dbReference type="GO" id="GO:0008757">
    <property type="term" value="F:S-adenosylmethionine-dependent methyltransferase activity"/>
    <property type="evidence" value="ECO:0007669"/>
    <property type="project" value="InterPro"/>
</dbReference>
<evidence type="ECO:0000259" key="1">
    <source>
        <dbReference type="Pfam" id="PF08241"/>
    </source>
</evidence>
<evidence type="ECO:0000313" key="2">
    <source>
        <dbReference type="EMBL" id="RAK47052.1"/>
    </source>
</evidence>
<protein>
    <recommendedName>
        <fullName evidence="1">Methyltransferase type 11 domain-containing protein</fullName>
    </recommendedName>
</protein>
<sequence>MKHFDLPQSDIKVLEIGCGPGALSESLKRWYPSAEITGVDRDELFIQFSKDNINNVNFIIGDIRSLPFDDESFDVVISNILCEHVETSVFFNEQRRILKPEGICICLSNVTNIRRLAKCIDYNVFENNFWVKLETDRNELASNNLAKYKLNEAELSKKMEEYKFHNVSSDYVTQQFTPDHLASDRTWAMTIIESELKTKIEILNRVRNENKDNLFFEQVDKMIHRVNQKYVERKRLYDFGEKQWDTNIITTHILRGMK</sequence>
<dbReference type="AlphaFoldDB" id="A0A327ZXW5"/>
<dbReference type="EMBL" id="PZJH01000001">
    <property type="protein sequence ID" value="RAK47052.1"/>
    <property type="molecule type" value="Genomic_DNA"/>
</dbReference>
<gene>
    <name evidence="2" type="ORF">BHU61_06205</name>
</gene>
<dbReference type="CDD" id="cd02440">
    <property type="entry name" value="AdoMet_MTases"/>
    <property type="match status" value="1"/>
</dbReference>
<dbReference type="Gene3D" id="3.40.50.150">
    <property type="entry name" value="Vaccinia Virus protein VP39"/>
    <property type="match status" value="1"/>
</dbReference>
<keyword evidence="3" id="KW-1185">Reference proteome</keyword>
<organism evidence="2 3">
    <name type="scientific">Macrococcus epidermidis</name>
    <dbReference type="NCBI Taxonomy" id="1902580"/>
    <lineage>
        <taxon>Bacteria</taxon>
        <taxon>Bacillati</taxon>
        <taxon>Bacillota</taxon>
        <taxon>Bacilli</taxon>
        <taxon>Bacillales</taxon>
        <taxon>Staphylococcaceae</taxon>
        <taxon>Macrococcus</taxon>
    </lineage>
</organism>